<gene>
    <name evidence="1" type="ORF">OHA22_29205</name>
</gene>
<organism evidence="1">
    <name type="scientific">Streptomyces sp. NBC_00093</name>
    <dbReference type="NCBI Taxonomy" id="2975649"/>
    <lineage>
        <taxon>Bacteria</taxon>
        <taxon>Bacillati</taxon>
        <taxon>Actinomycetota</taxon>
        <taxon>Actinomycetes</taxon>
        <taxon>Kitasatosporales</taxon>
        <taxon>Streptomycetaceae</taxon>
        <taxon>Streptomyces</taxon>
    </lineage>
</organism>
<sequence>MTTTTLPLLPRRVPATAAHRIAPVPTSVPSPGAWAAPTREVLRSLEAALARWSS</sequence>
<accession>A0AAU2A6U9</accession>
<proteinExistence type="predicted"/>
<protein>
    <submittedName>
        <fullName evidence="1">Uncharacterized protein</fullName>
    </submittedName>
</protein>
<reference evidence="1" key="1">
    <citation type="submission" date="2022-10" db="EMBL/GenBank/DDBJ databases">
        <title>The complete genomes of actinobacterial strains from the NBC collection.</title>
        <authorList>
            <person name="Joergensen T.S."/>
            <person name="Alvarez Arevalo M."/>
            <person name="Sterndorff E.B."/>
            <person name="Faurdal D."/>
            <person name="Vuksanovic O."/>
            <person name="Mourched A.-S."/>
            <person name="Charusanti P."/>
            <person name="Shaw S."/>
            <person name="Blin K."/>
            <person name="Weber T."/>
        </authorList>
    </citation>
    <scope>NUCLEOTIDE SEQUENCE</scope>
    <source>
        <strain evidence="1">NBC_00093</strain>
    </source>
</reference>
<evidence type="ECO:0000313" key="1">
    <source>
        <dbReference type="EMBL" id="WTT19314.1"/>
    </source>
</evidence>
<dbReference type="EMBL" id="CP108222">
    <property type="protein sequence ID" value="WTT19314.1"/>
    <property type="molecule type" value="Genomic_DNA"/>
</dbReference>
<name>A0AAU2A6U9_9ACTN</name>
<dbReference type="AlphaFoldDB" id="A0AAU2A6U9"/>